<feature type="domain" description="O-antigen ligase-related" evidence="6">
    <location>
        <begin position="238"/>
        <end position="379"/>
    </location>
</feature>
<feature type="transmembrane region" description="Helical" evidence="5">
    <location>
        <begin position="327"/>
        <end position="347"/>
    </location>
</feature>
<evidence type="ECO:0000259" key="6">
    <source>
        <dbReference type="Pfam" id="PF04932"/>
    </source>
</evidence>
<dbReference type="InterPro" id="IPR051533">
    <property type="entry name" value="WaaL-like"/>
</dbReference>
<comment type="caution">
    <text evidence="7">The sequence shown here is derived from an EMBL/GenBank/DDBJ whole genome shotgun (WGS) entry which is preliminary data.</text>
</comment>
<keyword evidence="4 5" id="KW-0472">Membrane</keyword>
<comment type="subcellular location">
    <subcellularLocation>
        <location evidence="1">Membrane</location>
        <topology evidence="1">Multi-pass membrane protein</topology>
    </subcellularLocation>
</comment>
<dbReference type="PANTHER" id="PTHR37422">
    <property type="entry name" value="TEICHURONIC ACID BIOSYNTHESIS PROTEIN TUAE"/>
    <property type="match status" value="1"/>
</dbReference>
<reference evidence="7" key="1">
    <citation type="submission" date="2019-11" db="EMBL/GenBank/DDBJ databases">
        <title>Microbial mats filling the niche in hypersaline microbial mats.</title>
        <authorList>
            <person name="Wong H.L."/>
            <person name="Macleod F.I."/>
            <person name="White R.A. III"/>
            <person name="Burns B.P."/>
        </authorList>
    </citation>
    <scope>NUCLEOTIDE SEQUENCE</scope>
    <source>
        <strain evidence="7">Bin_327</strain>
    </source>
</reference>
<feature type="transmembrane region" description="Helical" evidence="5">
    <location>
        <begin position="144"/>
        <end position="163"/>
    </location>
</feature>
<dbReference type="PANTHER" id="PTHR37422:SF13">
    <property type="entry name" value="LIPOPOLYSACCHARIDE BIOSYNTHESIS PROTEIN PA4999-RELATED"/>
    <property type="match status" value="1"/>
</dbReference>
<name>A0A9D5QCZ3_UNCW3</name>
<feature type="transmembrane region" description="Helical" evidence="5">
    <location>
        <begin position="170"/>
        <end position="189"/>
    </location>
</feature>
<evidence type="ECO:0000313" key="8">
    <source>
        <dbReference type="Proteomes" id="UP000630660"/>
    </source>
</evidence>
<feature type="transmembrane region" description="Helical" evidence="5">
    <location>
        <begin position="279"/>
        <end position="306"/>
    </location>
</feature>
<dbReference type="EMBL" id="WJKJ01000254">
    <property type="protein sequence ID" value="MBD3365084.1"/>
    <property type="molecule type" value="Genomic_DNA"/>
</dbReference>
<dbReference type="Proteomes" id="UP000630660">
    <property type="component" value="Unassembled WGS sequence"/>
</dbReference>
<feature type="transmembrane region" description="Helical" evidence="5">
    <location>
        <begin position="432"/>
        <end position="451"/>
    </location>
</feature>
<feature type="transmembrane region" description="Helical" evidence="5">
    <location>
        <begin position="117"/>
        <end position="138"/>
    </location>
</feature>
<evidence type="ECO:0000256" key="3">
    <source>
        <dbReference type="ARBA" id="ARBA00022989"/>
    </source>
</evidence>
<keyword evidence="3 5" id="KW-1133">Transmembrane helix</keyword>
<evidence type="ECO:0000313" key="7">
    <source>
        <dbReference type="EMBL" id="MBD3365084.1"/>
    </source>
</evidence>
<feature type="transmembrane region" description="Helical" evidence="5">
    <location>
        <begin position="88"/>
        <end position="105"/>
    </location>
</feature>
<evidence type="ECO:0000256" key="4">
    <source>
        <dbReference type="ARBA" id="ARBA00023136"/>
    </source>
</evidence>
<feature type="transmembrane region" description="Helical" evidence="5">
    <location>
        <begin position="209"/>
        <end position="227"/>
    </location>
</feature>
<sequence>MARSLNSIERFSKEPMWVALAFLITLASGVPFIFLVPGLTGIVVAASPLLVLFVILIVVNPYPFWLGYFFLVPIMLILQDIFPLESFTRFFGLFMVALSVPNILLSKRTPYFKVTAVGASLLIFFAGCCFSLLGTWFIEKAFVGLGLFFGNLLLYWICVNLFAPEKRLRTVLDVFIIGMVVQSIISIFIKFVGHPLLRAQGTITDPNYFGFWLLPILTISFYSGFSAERRWQKALFFLAFLLMSLALPLTYSRSMLIIFVPLQVFLFTRFKRPHLGVGLLIVGIIIFYFAFQQYFATSGLSLMNFFTATRIGSIQWRAHFAVKSIEIFLNHPLFGIGVDCFRSIFRFYSSTTPHVFSPVIHNSYLEILSGTGLLGFIPFMTAIFFSLRNFWRARKSFIALNDRKRALFAEGLLVAFLAQLFTHIFLSTQHHILLFSFFAFSTIVMNHALDIKSRGMKDHLR</sequence>
<evidence type="ECO:0000256" key="5">
    <source>
        <dbReference type="SAM" id="Phobius"/>
    </source>
</evidence>
<feature type="transmembrane region" description="Helical" evidence="5">
    <location>
        <begin position="407"/>
        <end position="426"/>
    </location>
</feature>
<feature type="transmembrane region" description="Helical" evidence="5">
    <location>
        <begin position="367"/>
        <end position="387"/>
    </location>
</feature>
<dbReference type="Pfam" id="PF04932">
    <property type="entry name" value="Wzy_C"/>
    <property type="match status" value="1"/>
</dbReference>
<proteinExistence type="predicted"/>
<evidence type="ECO:0000256" key="2">
    <source>
        <dbReference type="ARBA" id="ARBA00022692"/>
    </source>
</evidence>
<feature type="transmembrane region" description="Helical" evidence="5">
    <location>
        <begin position="234"/>
        <end position="259"/>
    </location>
</feature>
<dbReference type="AlphaFoldDB" id="A0A9D5QCZ3"/>
<gene>
    <name evidence="7" type="ORF">GF359_07695</name>
</gene>
<organism evidence="7 8">
    <name type="scientific">candidate division WOR-3 bacterium</name>
    <dbReference type="NCBI Taxonomy" id="2052148"/>
    <lineage>
        <taxon>Bacteria</taxon>
        <taxon>Bacteria division WOR-3</taxon>
    </lineage>
</organism>
<keyword evidence="2 5" id="KW-0812">Transmembrane</keyword>
<protein>
    <recommendedName>
        <fullName evidence="6">O-antigen ligase-related domain-containing protein</fullName>
    </recommendedName>
</protein>
<dbReference type="GO" id="GO:0016020">
    <property type="term" value="C:membrane"/>
    <property type="evidence" value="ECO:0007669"/>
    <property type="project" value="UniProtKB-SubCell"/>
</dbReference>
<evidence type="ECO:0000256" key="1">
    <source>
        <dbReference type="ARBA" id="ARBA00004141"/>
    </source>
</evidence>
<dbReference type="InterPro" id="IPR007016">
    <property type="entry name" value="O-antigen_ligase-rel_domated"/>
</dbReference>
<accession>A0A9D5QCZ3</accession>